<gene>
    <name evidence="3" type="ORF">OJAV_G00002180</name>
</gene>
<dbReference type="GO" id="GO:0005814">
    <property type="term" value="C:centriole"/>
    <property type="evidence" value="ECO:0007669"/>
    <property type="project" value="InterPro"/>
</dbReference>
<protein>
    <submittedName>
        <fullName evidence="3">Uncharacterized protein</fullName>
    </submittedName>
</protein>
<organism evidence="3 4">
    <name type="scientific">Oryzias javanicus</name>
    <name type="common">Javanese ricefish</name>
    <name type="synonym">Aplocheilus javanicus</name>
    <dbReference type="NCBI Taxonomy" id="123683"/>
    <lineage>
        <taxon>Eukaryota</taxon>
        <taxon>Metazoa</taxon>
        <taxon>Chordata</taxon>
        <taxon>Craniata</taxon>
        <taxon>Vertebrata</taxon>
        <taxon>Euteleostomi</taxon>
        <taxon>Actinopterygii</taxon>
        <taxon>Neopterygii</taxon>
        <taxon>Teleostei</taxon>
        <taxon>Neoteleostei</taxon>
        <taxon>Acanthomorphata</taxon>
        <taxon>Ovalentaria</taxon>
        <taxon>Atherinomorphae</taxon>
        <taxon>Beloniformes</taxon>
        <taxon>Adrianichthyidae</taxon>
        <taxon>Oryziinae</taxon>
        <taxon>Oryzias</taxon>
    </lineage>
</organism>
<proteinExistence type="predicted"/>
<feature type="region of interest" description="Disordered" evidence="1">
    <location>
        <begin position="187"/>
        <end position="263"/>
    </location>
</feature>
<dbReference type="Proteomes" id="UP000283210">
    <property type="component" value="Chromosome 1"/>
</dbReference>
<dbReference type="AlphaFoldDB" id="A0A3S2MW07"/>
<dbReference type="GO" id="GO:1903723">
    <property type="term" value="P:negative regulation of centriole elongation"/>
    <property type="evidence" value="ECO:0007669"/>
    <property type="project" value="TreeGrafter"/>
</dbReference>
<dbReference type="OrthoDB" id="10028852at2759"/>
<feature type="compositionally biased region" description="Polar residues" evidence="1">
    <location>
        <begin position="254"/>
        <end position="263"/>
    </location>
</feature>
<dbReference type="GO" id="GO:0032465">
    <property type="term" value="P:regulation of cytokinesis"/>
    <property type="evidence" value="ECO:0007669"/>
    <property type="project" value="InterPro"/>
</dbReference>
<dbReference type="PANTHER" id="PTHR13594">
    <property type="entry name" value="CENTRIOLAR COILED-COIL PROTEIN OF 110 KDA"/>
    <property type="match status" value="1"/>
</dbReference>
<evidence type="ECO:0000256" key="2">
    <source>
        <dbReference type="SAM" id="SignalP"/>
    </source>
</evidence>
<keyword evidence="2" id="KW-0732">Signal</keyword>
<dbReference type="InterPro" id="IPR033207">
    <property type="entry name" value="CCP110"/>
</dbReference>
<feature type="compositionally biased region" description="Basic and acidic residues" evidence="1">
    <location>
        <begin position="206"/>
        <end position="220"/>
    </location>
</feature>
<accession>A0A3S2MW07</accession>
<reference evidence="3 4" key="2">
    <citation type="submission" date="2019-01" db="EMBL/GenBank/DDBJ databases">
        <title>A chromosome length genome reference of the Java medaka (oryzias javanicus).</title>
        <authorList>
            <person name="Herpin A."/>
            <person name="Takehana Y."/>
            <person name="Naruse K."/>
            <person name="Ansai S."/>
            <person name="Kawaguchi M."/>
        </authorList>
    </citation>
    <scope>NUCLEOTIDE SEQUENCE [LARGE SCALE GENOMIC DNA]</scope>
    <source>
        <strain evidence="3">RS831</strain>
        <tissue evidence="3">Whole body</tissue>
    </source>
</reference>
<dbReference type="PANTHER" id="PTHR13594:SF2">
    <property type="entry name" value="SI:CH73-100L22.3"/>
    <property type="match status" value="1"/>
</dbReference>
<dbReference type="EMBL" id="CM012437">
    <property type="protein sequence ID" value="RVE75767.1"/>
    <property type="molecule type" value="Genomic_DNA"/>
</dbReference>
<reference evidence="3 4" key="1">
    <citation type="submission" date="2018-11" db="EMBL/GenBank/DDBJ databases">
        <authorList>
            <person name="Lopez-Roques C."/>
            <person name="Donnadieu C."/>
            <person name="Bouchez O."/>
            <person name="Klopp C."/>
            <person name="Cabau C."/>
            <person name="Zahm M."/>
        </authorList>
    </citation>
    <scope>NUCLEOTIDE SEQUENCE [LARGE SCALE GENOMIC DNA]</scope>
    <source>
        <strain evidence="3">RS831</strain>
        <tissue evidence="3">Whole body</tissue>
    </source>
</reference>
<evidence type="ECO:0000313" key="4">
    <source>
        <dbReference type="Proteomes" id="UP000283210"/>
    </source>
</evidence>
<name>A0A3S2MW07_ORYJA</name>
<dbReference type="GO" id="GO:0032053">
    <property type="term" value="P:ciliary basal body organization"/>
    <property type="evidence" value="ECO:0007669"/>
    <property type="project" value="TreeGrafter"/>
</dbReference>
<dbReference type="GO" id="GO:0007099">
    <property type="term" value="P:centriole replication"/>
    <property type="evidence" value="ECO:0007669"/>
    <property type="project" value="InterPro"/>
</dbReference>
<evidence type="ECO:0000313" key="3">
    <source>
        <dbReference type="EMBL" id="RVE75767.1"/>
    </source>
</evidence>
<feature type="signal peptide" evidence="2">
    <location>
        <begin position="1"/>
        <end position="29"/>
    </location>
</feature>
<keyword evidence="4" id="KW-1185">Reference proteome</keyword>
<feature type="chain" id="PRO_5018675326" evidence="2">
    <location>
        <begin position="30"/>
        <end position="263"/>
    </location>
</feature>
<evidence type="ECO:0000256" key="1">
    <source>
        <dbReference type="SAM" id="MobiDB-lite"/>
    </source>
</evidence>
<sequence length="263" mass="29689">MMNLHLPPLFLCQTTFHFLLVFPLPPISSRYSSLSPASSNVHTCKRLHIQALAARFHLLQSVALPRPVSGSCLGDTLTFSVPQHHRPLLAAAVKGFLTRRVLRTERVLQLLRTIRDTQEFLQSFQQQNAGRGALGNRQDAILQERVALQLRAARYELYDIFFSLSARERMQMIGWDRELAKERELRRQKTGSCPGQTNLSAATQKSLERKREAMIQRKAGESTGGFRTRTGPKVCANKLLPWKPGQIRPRPQRATKSAGSSKP</sequence>
<feature type="compositionally biased region" description="Polar residues" evidence="1">
    <location>
        <begin position="190"/>
        <end position="205"/>
    </location>
</feature>